<dbReference type="InterPro" id="IPR002303">
    <property type="entry name" value="Valyl-tRNA_ligase"/>
</dbReference>
<evidence type="ECO:0000313" key="11">
    <source>
        <dbReference type="EMBL" id="GAG14079.1"/>
    </source>
</evidence>
<evidence type="ECO:0000256" key="6">
    <source>
        <dbReference type="ARBA" id="ARBA00023146"/>
    </source>
</evidence>
<dbReference type="InterPro" id="IPR033705">
    <property type="entry name" value="Anticodon_Ia_Val"/>
</dbReference>
<dbReference type="InterPro" id="IPR002300">
    <property type="entry name" value="aa-tRNA-synth_Ia"/>
</dbReference>
<dbReference type="Pfam" id="PF00133">
    <property type="entry name" value="tRNA-synt_1"/>
    <property type="match status" value="1"/>
</dbReference>
<dbReference type="CDD" id="cd07962">
    <property type="entry name" value="Anticodon_Ia_Val"/>
    <property type="match status" value="1"/>
</dbReference>
<evidence type="ECO:0000256" key="1">
    <source>
        <dbReference type="ARBA" id="ARBA00013169"/>
    </source>
</evidence>
<dbReference type="InterPro" id="IPR014729">
    <property type="entry name" value="Rossmann-like_a/b/a_fold"/>
</dbReference>
<organism evidence="11">
    <name type="scientific">marine sediment metagenome</name>
    <dbReference type="NCBI Taxonomy" id="412755"/>
    <lineage>
        <taxon>unclassified sequences</taxon>
        <taxon>metagenomes</taxon>
        <taxon>ecological metagenomes</taxon>
    </lineage>
</organism>
<sequence>LVPCVDVFDTWMDSSLSALYCCHWERDEDRFKLLYPMSLRPQSHDIIRTWAFYTLVRTYQIMEDIPWEDIVISGFIMAPDGRPMHTSLGNVIDPLPILDEYGADAFRYFAGTCSLGRDQPFQHKEVVHGRRLAEKIYNIGRFIGGAIADLDHDPTEDRTPIDRWILSRFAKCIDKATAALDQYAFDKATKAIEQFIWHELADHYLELVKYRIYDKKDMAAKATLFELGQGILTMISFLMPHVAEELYQEYFKRITG</sequence>
<dbReference type="PANTHER" id="PTHR11946:SF93">
    <property type="entry name" value="VALINE--TRNA LIGASE, CHLOROPLASTIC_MITOCHONDRIAL 2"/>
    <property type="match status" value="1"/>
</dbReference>
<dbReference type="InterPro" id="IPR009080">
    <property type="entry name" value="tRNAsynth_Ia_anticodon-bd"/>
</dbReference>
<keyword evidence="6" id="KW-0030">Aminoacyl-tRNA synthetase</keyword>
<evidence type="ECO:0000256" key="3">
    <source>
        <dbReference type="ARBA" id="ARBA00022741"/>
    </source>
</evidence>
<dbReference type="AlphaFoldDB" id="X0V7D9"/>
<gene>
    <name evidence="11" type="ORF">S01H1_59311</name>
</gene>
<keyword evidence="4" id="KW-0067">ATP-binding</keyword>
<dbReference type="Pfam" id="PF08264">
    <property type="entry name" value="Anticodon_1"/>
    <property type="match status" value="1"/>
</dbReference>
<feature type="non-terminal residue" evidence="11">
    <location>
        <position position="1"/>
    </location>
</feature>
<accession>X0V7D9</accession>
<dbReference type="GO" id="GO:0005829">
    <property type="term" value="C:cytosol"/>
    <property type="evidence" value="ECO:0007669"/>
    <property type="project" value="TreeGrafter"/>
</dbReference>
<evidence type="ECO:0000256" key="7">
    <source>
        <dbReference type="ARBA" id="ARBA00029936"/>
    </source>
</evidence>
<comment type="catalytic activity">
    <reaction evidence="8">
        <text>tRNA(Val) + L-valine + ATP = L-valyl-tRNA(Val) + AMP + diphosphate</text>
        <dbReference type="Rhea" id="RHEA:10704"/>
        <dbReference type="Rhea" id="RHEA-COMP:9672"/>
        <dbReference type="Rhea" id="RHEA-COMP:9708"/>
        <dbReference type="ChEBI" id="CHEBI:30616"/>
        <dbReference type="ChEBI" id="CHEBI:33019"/>
        <dbReference type="ChEBI" id="CHEBI:57762"/>
        <dbReference type="ChEBI" id="CHEBI:78442"/>
        <dbReference type="ChEBI" id="CHEBI:78537"/>
        <dbReference type="ChEBI" id="CHEBI:456215"/>
        <dbReference type="EC" id="6.1.1.9"/>
    </reaction>
</comment>
<evidence type="ECO:0000259" key="10">
    <source>
        <dbReference type="Pfam" id="PF08264"/>
    </source>
</evidence>
<dbReference type="EC" id="6.1.1.9" evidence="1"/>
<feature type="non-terminal residue" evidence="11">
    <location>
        <position position="256"/>
    </location>
</feature>
<feature type="domain" description="Methionyl/Valyl/Leucyl/Isoleucyl-tRNA synthetase anticodon-binding" evidence="10">
    <location>
        <begin position="162"/>
        <end position="248"/>
    </location>
</feature>
<dbReference type="Gene3D" id="1.10.730.10">
    <property type="entry name" value="Isoleucyl-tRNA Synthetase, Domain 1"/>
    <property type="match status" value="1"/>
</dbReference>
<dbReference type="GO" id="GO:0005524">
    <property type="term" value="F:ATP binding"/>
    <property type="evidence" value="ECO:0007669"/>
    <property type="project" value="UniProtKB-KW"/>
</dbReference>
<dbReference type="SUPFAM" id="SSF47323">
    <property type="entry name" value="Anticodon-binding domain of a subclass of class I aminoacyl-tRNA synthetases"/>
    <property type="match status" value="1"/>
</dbReference>
<dbReference type="InterPro" id="IPR013155">
    <property type="entry name" value="M/V/L/I-tRNA-synth_anticd-bd"/>
</dbReference>
<dbReference type="EMBL" id="BARS01038791">
    <property type="protein sequence ID" value="GAG14079.1"/>
    <property type="molecule type" value="Genomic_DNA"/>
</dbReference>
<reference evidence="11" key="1">
    <citation type="journal article" date="2014" name="Front. Microbiol.">
        <title>High frequency of phylogenetically diverse reductive dehalogenase-homologous genes in deep subseafloor sedimentary metagenomes.</title>
        <authorList>
            <person name="Kawai M."/>
            <person name="Futagami T."/>
            <person name="Toyoda A."/>
            <person name="Takaki Y."/>
            <person name="Nishi S."/>
            <person name="Hori S."/>
            <person name="Arai W."/>
            <person name="Tsubouchi T."/>
            <person name="Morono Y."/>
            <person name="Uchiyama I."/>
            <person name="Ito T."/>
            <person name="Fujiyama A."/>
            <person name="Inagaki F."/>
            <person name="Takami H."/>
        </authorList>
    </citation>
    <scope>NUCLEOTIDE SEQUENCE</scope>
    <source>
        <strain evidence="11">Expedition CK06-06</strain>
    </source>
</reference>
<evidence type="ECO:0000256" key="2">
    <source>
        <dbReference type="ARBA" id="ARBA00022598"/>
    </source>
</evidence>
<evidence type="ECO:0000256" key="4">
    <source>
        <dbReference type="ARBA" id="ARBA00022840"/>
    </source>
</evidence>
<proteinExistence type="predicted"/>
<evidence type="ECO:0000259" key="9">
    <source>
        <dbReference type="Pfam" id="PF00133"/>
    </source>
</evidence>
<dbReference type="SUPFAM" id="SSF52374">
    <property type="entry name" value="Nucleotidylyl transferase"/>
    <property type="match status" value="1"/>
</dbReference>
<protein>
    <recommendedName>
        <fullName evidence="1">valine--tRNA ligase</fullName>
        <ecNumber evidence="1">6.1.1.9</ecNumber>
    </recommendedName>
    <alternativeName>
        <fullName evidence="7">Valyl-tRNA synthetase</fullName>
    </alternativeName>
</protein>
<evidence type="ECO:0000256" key="5">
    <source>
        <dbReference type="ARBA" id="ARBA00022917"/>
    </source>
</evidence>
<comment type="caution">
    <text evidence="11">The sequence shown here is derived from an EMBL/GenBank/DDBJ whole genome shotgun (WGS) entry which is preliminary data.</text>
</comment>
<keyword evidence="5" id="KW-0648">Protein biosynthesis</keyword>
<feature type="domain" description="Aminoacyl-tRNA synthetase class Ia" evidence="9">
    <location>
        <begin position="5"/>
        <end position="119"/>
    </location>
</feature>
<dbReference type="Gene3D" id="3.40.50.620">
    <property type="entry name" value="HUPs"/>
    <property type="match status" value="1"/>
</dbReference>
<evidence type="ECO:0000256" key="8">
    <source>
        <dbReference type="ARBA" id="ARBA00047552"/>
    </source>
</evidence>
<dbReference type="PANTHER" id="PTHR11946">
    <property type="entry name" value="VALYL-TRNA SYNTHETASES"/>
    <property type="match status" value="1"/>
</dbReference>
<keyword evidence="3" id="KW-0547">Nucleotide-binding</keyword>
<keyword evidence="2" id="KW-0436">Ligase</keyword>
<name>X0V7D9_9ZZZZ</name>
<dbReference type="GO" id="GO:0004832">
    <property type="term" value="F:valine-tRNA ligase activity"/>
    <property type="evidence" value="ECO:0007669"/>
    <property type="project" value="UniProtKB-EC"/>
</dbReference>
<dbReference type="GO" id="GO:0006438">
    <property type="term" value="P:valyl-tRNA aminoacylation"/>
    <property type="evidence" value="ECO:0007669"/>
    <property type="project" value="InterPro"/>
</dbReference>